<dbReference type="Pfam" id="PF13522">
    <property type="entry name" value="GATase_6"/>
    <property type="match status" value="1"/>
</dbReference>
<evidence type="ECO:0000256" key="8">
    <source>
        <dbReference type="ARBA" id="ARBA00022737"/>
    </source>
</evidence>
<dbReference type="PROSITE" id="PS51278">
    <property type="entry name" value="GATASE_TYPE_2"/>
    <property type="match status" value="1"/>
</dbReference>
<dbReference type="CDD" id="cd00714">
    <property type="entry name" value="GFAT"/>
    <property type="match status" value="1"/>
</dbReference>
<dbReference type="GO" id="GO:0097367">
    <property type="term" value="F:carbohydrate derivative binding"/>
    <property type="evidence" value="ECO:0007669"/>
    <property type="project" value="InterPro"/>
</dbReference>
<sequence length="652" mass="70340">MGRAKVSNCIASCLTRARQPGKIEPMCGIVGYVGRADRGLEYSALDVVLEGLRRLEYRGYDSAGVAVLTDGGIASAKKAGKLANLLAELEAEPLPDSLTGIGHTRWATHGGPTDINAHPHLADNGKLALIHNGIIENFAELKADLLAKGVNFLSETDTEVAAALLADEYQAASDVEQSIRLTVAMQRACQKLEGAFTLLAVHAELPGVVVAARRNSPLVVGLGEGENFLGSDVSGFIDYTRRAVELGQDQIVTITPDEVVITDFFGNPASGKEYHVDWDAAAAEKDGYPSFMAKEIHEQPRAVADTLLGRTDPSGKLIPDELRISETILRSVDKIIVIACGTSAYVGQVAKYAIEHWCRIPTEVELSHEFRYRDPIVNEKTLVVAISQSGETMDTLMAVRHAREQGAKVLAICNTNGSTIPRESDAVLYTHAGPEIAVASTKAFLAQITASYLLGLYLAQLRGNKFRDEIKVILDELAATPEKIQTVLDHEQQIKDLAVSMKDAKSILFLGRHVGFPVAMEGALKLKELAYIHAEGFAAGELKHGPIALIEEGQPVFVVVPSPEGRDSLHDKIVSNIQEVRARGAKTIVIAEEGDEAVKAYAEHVFYIPKTPTLLAPLLATVPLQIFACELAEAKGYDVDQPRNLAKSVTVE</sequence>
<feature type="active site" description="For Fru-6P isomerization activity" evidence="10">
    <location>
        <position position="647"/>
    </location>
</feature>
<evidence type="ECO:0000256" key="4">
    <source>
        <dbReference type="ARBA" id="ARBA00016090"/>
    </source>
</evidence>
<dbReference type="FunFam" id="3.60.20.10:FF:000006">
    <property type="entry name" value="Glutamine--fructose-6-phosphate aminotransferase [isomerizing]"/>
    <property type="match status" value="1"/>
</dbReference>
<dbReference type="InterPro" id="IPR035466">
    <property type="entry name" value="GlmS/AgaS_SIS"/>
</dbReference>
<dbReference type="STRING" id="288705.RSal33209_1731"/>
<dbReference type="GO" id="GO:0004360">
    <property type="term" value="F:glutamine-fructose-6-phosphate transaminase (isomerizing) activity"/>
    <property type="evidence" value="ECO:0007669"/>
    <property type="project" value="UniProtKB-UniRule"/>
</dbReference>
<dbReference type="AlphaFoldDB" id="A9WMF4"/>
<dbReference type="CDD" id="cd05008">
    <property type="entry name" value="SIS_GlmS_GlmD_1"/>
    <property type="match status" value="1"/>
</dbReference>
<name>A9WMF4_RENSM</name>
<dbReference type="PROSITE" id="PS51464">
    <property type="entry name" value="SIS"/>
    <property type="match status" value="2"/>
</dbReference>
<evidence type="ECO:0000259" key="12">
    <source>
        <dbReference type="PROSITE" id="PS51464"/>
    </source>
</evidence>
<feature type="domain" description="SIS" evidence="12">
    <location>
        <begin position="324"/>
        <end position="464"/>
    </location>
</feature>
<evidence type="ECO:0000313" key="13">
    <source>
        <dbReference type="EMBL" id="ABY23467.1"/>
    </source>
</evidence>
<gene>
    <name evidence="10" type="primary">glmS</name>
    <name evidence="13" type="ordered locus">RSal33209_1731</name>
</gene>
<keyword evidence="6 10" id="KW-0032">Aminotransferase</keyword>
<evidence type="ECO:0000313" key="14">
    <source>
        <dbReference type="Proteomes" id="UP000002007"/>
    </source>
</evidence>
<dbReference type="FunFam" id="3.40.50.10490:FF:000001">
    <property type="entry name" value="Glutamine--fructose-6-phosphate aminotransferase [isomerizing]"/>
    <property type="match status" value="1"/>
</dbReference>
<evidence type="ECO:0000256" key="3">
    <source>
        <dbReference type="ARBA" id="ARBA00012916"/>
    </source>
</evidence>
<dbReference type="NCBIfam" id="TIGR01135">
    <property type="entry name" value="glmS"/>
    <property type="match status" value="1"/>
</dbReference>
<dbReference type="SUPFAM" id="SSF53697">
    <property type="entry name" value="SIS domain"/>
    <property type="match status" value="1"/>
</dbReference>
<keyword evidence="14" id="KW-1185">Reference proteome</keyword>
<dbReference type="HAMAP" id="MF_00164">
    <property type="entry name" value="GlmS"/>
    <property type="match status" value="1"/>
</dbReference>
<dbReference type="GO" id="GO:0006487">
    <property type="term" value="P:protein N-linked glycosylation"/>
    <property type="evidence" value="ECO:0007669"/>
    <property type="project" value="TreeGrafter"/>
</dbReference>
<evidence type="ECO:0000256" key="6">
    <source>
        <dbReference type="ARBA" id="ARBA00022576"/>
    </source>
</evidence>
<dbReference type="GO" id="GO:0005975">
    <property type="term" value="P:carbohydrate metabolic process"/>
    <property type="evidence" value="ECO:0007669"/>
    <property type="project" value="UniProtKB-UniRule"/>
</dbReference>
<dbReference type="GO" id="GO:0006047">
    <property type="term" value="P:UDP-N-acetylglucosamine metabolic process"/>
    <property type="evidence" value="ECO:0007669"/>
    <property type="project" value="TreeGrafter"/>
</dbReference>
<keyword evidence="8" id="KW-0677">Repeat</keyword>
<dbReference type="Gene3D" id="3.40.50.10490">
    <property type="entry name" value="Glucose-6-phosphate isomerase like protein, domain 1"/>
    <property type="match status" value="2"/>
</dbReference>
<dbReference type="Pfam" id="PF01380">
    <property type="entry name" value="SIS"/>
    <property type="match status" value="2"/>
</dbReference>
<accession>A9WMF4</accession>
<feature type="domain" description="Glutamine amidotransferase type-2" evidence="11">
    <location>
        <begin position="27"/>
        <end position="257"/>
    </location>
</feature>
<dbReference type="HOGENOM" id="CLU_012520_5_2_11"/>
<dbReference type="PANTHER" id="PTHR10937">
    <property type="entry name" value="GLUCOSAMINE--FRUCTOSE-6-PHOSPHATE AMINOTRANSFERASE, ISOMERIZING"/>
    <property type="match status" value="1"/>
</dbReference>
<dbReference type="InterPro" id="IPR005855">
    <property type="entry name" value="GFAT"/>
</dbReference>
<keyword evidence="9" id="KW-0315">Glutamine amidotransferase</keyword>
<dbReference type="NCBIfam" id="NF001484">
    <property type="entry name" value="PRK00331.1"/>
    <property type="match status" value="1"/>
</dbReference>
<dbReference type="InterPro" id="IPR029055">
    <property type="entry name" value="Ntn_hydrolases_N"/>
</dbReference>
<evidence type="ECO:0000256" key="7">
    <source>
        <dbReference type="ARBA" id="ARBA00022679"/>
    </source>
</evidence>
<feature type="initiator methionine" description="Removed" evidence="10">
    <location>
        <position position="26"/>
    </location>
</feature>
<evidence type="ECO:0000259" key="11">
    <source>
        <dbReference type="PROSITE" id="PS51278"/>
    </source>
</evidence>
<comment type="catalytic activity">
    <reaction evidence="1 10">
        <text>D-fructose 6-phosphate + L-glutamine = D-glucosamine 6-phosphate + L-glutamate</text>
        <dbReference type="Rhea" id="RHEA:13237"/>
        <dbReference type="ChEBI" id="CHEBI:29985"/>
        <dbReference type="ChEBI" id="CHEBI:58359"/>
        <dbReference type="ChEBI" id="CHEBI:58725"/>
        <dbReference type="ChEBI" id="CHEBI:61527"/>
        <dbReference type="EC" id="2.6.1.16"/>
    </reaction>
</comment>
<evidence type="ECO:0000256" key="9">
    <source>
        <dbReference type="ARBA" id="ARBA00022962"/>
    </source>
</evidence>
<dbReference type="GO" id="GO:0046349">
    <property type="term" value="P:amino sugar biosynthetic process"/>
    <property type="evidence" value="ECO:0007669"/>
    <property type="project" value="UniProtKB-ARBA"/>
</dbReference>
<dbReference type="Gene3D" id="3.60.20.10">
    <property type="entry name" value="Glutamine Phosphoribosylpyrophosphate, subunit 1, domain 1"/>
    <property type="match status" value="1"/>
</dbReference>
<feature type="domain" description="SIS" evidence="12">
    <location>
        <begin position="497"/>
        <end position="642"/>
    </location>
</feature>
<comment type="subcellular location">
    <subcellularLocation>
        <location evidence="2 10">Cytoplasm</location>
    </subcellularLocation>
</comment>
<dbReference type="SUPFAM" id="SSF56235">
    <property type="entry name" value="N-terminal nucleophile aminohydrolases (Ntn hydrolases)"/>
    <property type="match status" value="1"/>
</dbReference>
<dbReference type="Proteomes" id="UP000002007">
    <property type="component" value="Chromosome"/>
</dbReference>
<comment type="subunit">
    <text evidence="10">Homodimer.</text>
</comment>
<dbReference type="EC" id="2.6.1.16" evidence="3 10"/>
<dbReference type="InterPro" id="IPR017932">
    <property type="entry name" value="GATase_2_dom"/>
</dbReference>
<dbReference type="InterPro" id="IPR046348">
    <property type="entry name" value="SIS_dom_sf"/>
</dbReference>
<reference evidence="14" key="1">
    <citation type="journal article" date="2008" name="J. Bacteriol.">
        <title>Genome sequence of the fish pathogen Renibacterium salmoninarum suggests reductive evolution away from an environmental Arthrobacter ancestor.</title>
        <authorList>
            <person name="Wiens G.D."/>
            <person name="Rockey D.D."/>
            <person name="Wu Z."/>
            <person name="Chang J."/>
            <person name="Levy R."/>
            <person name="Crane S."/>
            <person name="Chen D.S."/>
            <person name="Capri G.R."/>
            <person name="Burnett J.R."/>
            <person name="Sudheesh P.S."/>
            <person name="Schipma M.J."/>
            <person name="Burd H."/>
            <person name="Bhattacharyya A."/>
            <person name="Rhodes L.D."/>
            <person name="Kaul R."/>
            <person name="Strom M.S."/>
        </authorList>
    </citation>
    <scope>NUCLEOTIDE SEQUENCE [LARGE SCALE GENOMIC DNA]</scope>
    <source>
        <strain evidence="14">ATCC 33209 / DSM 20767 / JCM 11484 / NBRC 15589 / NCIMB 2235</strain>
    </source>
</reference>
<dbReference type="KEGG" id="rsa:RSal33209_1731"/>
<dbReference type="CDD" id="cd05009">
    <property type="entry name" value="SIS_GlmS_GlmD_2"/>
    <property type="match status" value="1"/>
</dbReference>
<keyword evidence="5 10" id="KW-0963">Cytoplasm</keyword>
<dbReference type="InterPro" id="IPR047084">
    <property type="entry name" value="GFAT_N"/>
</dbReference>
<dbReference type="eggNOG" id="COG0449">
    <property type="taxonomic scope" value="Bacteria"/>
</dbReference>
<dbReference type="FunFam" id="3.40.50.10490:FF:000002">
    <property type="entry name" value="Glutamine--fructose-6-phosphate aminotransferase [isomerizing]"/>
    <property type="match status" value="1"/>
</dbReference>
<comment type="function">
    <text evidence="10">Catalyzes the first step in hexosamine metabolism, converting fructose-6P into glucosamine-6P using glutamine as a nitrogen source.</text>
</comment>
<evidence type="ECO:0000256" key="5">
    <source>
        <dbReference type="ARBA" id="ARBA00022490"/>
    </source>
</evidence>
<evidence type="ECO:0000256" key="10">
    <source>
        <dbReference type="HAMAP-Rule" id="MF_00164"/>
    </source>
</evidence>
<evidence type="ECO:0000256" key="2">
    <source>
        <dbReference type="ARBA" id="ARBA00004496"/>
    </source>
</evidence>
<feature type="active site" description="Nucleophile; for GATase activity" evidence="10">
    <location>
        <position position="27"/>
    </location>
</feature>
<dbReference type="PANTHER" id="PTHR10937:SF0">
    <property type="entry name" value="GLUTAMINE--FRUCTOSE-6-PHOSPHATE TRANSAMINASE (ISOMERIZING)"/>
    <property type="match status" value="1"/>
</dbReference>
<proteinExistence type="inferred from homology"/>
<dbReference type="InterPro" id="IPR001347">
    <property type="entry name" value="SIS_dom"/>
</dbReference>
<evidence type="ECO:0000256" key="1">
    <source>
        <dbReference type="ARBA" id="ARBA00001031"/>
    </source>
</evidence>
<dbReference type="SMR" id="A9WMF4"/>
<organism evidence="13 14">
    <name type="scientific">Renibacterium salmoninarum (strain ATCC 33209 / DSM 20767 / JCM 11484 / NBRC 15589 / NCIMB 2235)</name>
    <dbReference type="NCBI Taxonomy" id="288705"/>
    <lineage>
        <taxon>Bacteria</taxon>
        <taxon>Bacillati</taxon>
        <taxon>Actinomycetota</taxon>
        <taxon>Actinomycetes</taxon>
        <taxon>Micrococcales</taxon>
        <taxon>Micrococcaceae</taxon>
        <taxon>Renibacterium</taxon>
    </lineage>
</organism>
<dbReference type="GO" id="GO:0006002">
    <property type="term" value="P:fructose 6-phosphate metabolic process"/>
    <property type="evidence" value="ECO:0007669"/>
    <property type="project" value="TreeGrafter"/>
</dbReference>
<dbReference type="GO" id="GO:0005829">
    <property type="term" value="C:cytosol"/>
    <property type="evidence" value="ECO:0007669"/>
    <property type="project" value="TreeGrafter"/>
</dbReference>
<dbReference type="InterPro" id="IPR035490">
    <property type="entry name" value="GlmS/FrlB_SIS"/>
</dbReference>
<keyword evidence="7 10" id="KW-0808">Transferase</keyword>
<protein>
    <recommendedName>
        <fullName evidence="4 10">Glutamine--fructose-6-phosphate aminotransferase [isomerizing]</fullName>
        <ecNumber evidence="3 10">2.6.1.16</ecNumber>
    </recommendedName>
    <alternativeName>
        <fullName evidence="10">D-fructose-6-phosphate amidotransferase</fullName>
    </alternativeName>
    <alternativeName>
        <fullName evidence="10">GFAT</fullName>
    </alternativeName>
    <alternativeName>
        <fullName evidence="10">Glucosamine-6-phosphate synthase</fullName>
    </alternativeName>
    <alternativeName>
        <fullName evidence="10">Hexosephosphate aminotransferase</fullName>
    </alternativeName>
    <alternativeName>
        <fullName evidence="10">L-glutamine--D-fructose-6-phosphate amidotransferase</fullName>
    </alternativeName>
</protein>
<dbReference type="EMBL" id="CP000910">
    <property type="protein sequence ID" value="ABY23467.1"/>
    <property type="molecule type" value="Genomic_DNA"/>
</dbReference>